<evidence type="ECO:0000313" key="3">
    <source>
        <dbReference type="Proteomes" id="UP000717534"/>
    </source>
</evidence>
<proteinExistence type="predicted"/>
<sequence length="91" mass="10956">MQQWDESERRDGARERRDISDRRISSERRFDYREANPPAKRSLKSWIRSLANSRLGVDRRKGADRRMDNDRRSQQLRSILTPEELADLLKE</sequence>
<gene>
    <name evidence="2" type="ORF">JYU06_00925</name>
</gene>
<evidence type="ECO:0000256" key="1">
    <source>
        <dbReference type="SAM" id="MobiDB-lite"/>
    </source>
</evidence>
<feature type="region of interest" description="Disordered" evidence="1">
    <location>
        <begin position="1"/>
        <end position="20"/>
    </location>
</feature>
<feature type="compositionally biased region" description="Basic and acidic residues" evidence="1">
    <location>
        <begin position="57"/>
        <end position="73"/>
    </location>
</feature>
<accession>A0ABS3ASH9</accession>
<protein>
    <submittedName>
        <fullName evidence="2">Uncharacterized protein</fullName>
    </submittedName>
</protein>
<dbReference type="Proteomes" id="UP000717534">
    <property type="component" value="Unassembled WGS sequence"/>
</dbReference>
<keyword evidence="3" id="KW-1185">Reference proteome</keyword>
<dbReference type="EMBL" id="JAFITO010000004">
    <property type="protein sequence ID" value="MBN4068075.1"/>
    <property type="molecule type" value="Genomic_DNA"/>
</dbReference>
<comment type="caution">
    <text evidence="2">The sequence shown here is derived from an EMBL/GenBank/DDBJ whole genome shotgun (WGS) entry which is preliminary data.</text>
</comment>
<reference evidence="2 3" key="1">
    <citation type="submission" date="2021-02" db="EMBL/GenBank/DDBJ databases">
        <title>Activity-based single-cell genomes from oceanic crustal fluid captures similar information to metagenomic and metatranscriptomic surveys with orders of magnitude less sampling.</title>
        <authorList>
            <person name="D'Angelo T.S."/>
            <person name="Orcutt B.N."/>
        </authorList>
    </citation>
    <scope>NUCLEOTIDE SEQUENCE [LARGE SCALE GENOMIC DNA]</scope>
    <source>
        <strain evidence="2">AH-315-G02</strain>
    </source>
</reference>
<feature type="region of interest" description="Disordered" evidence="1">
    <location>
        <begin position="57"/>
        <end position="79"/>
    </location>
</feature>
<evidence type="ECO:0000313" key="2">
    <source>
        <dbReference type="EMBL" id="MBN4068075.1"/>
    </source>
</evidence>
<organism evidence="2 3">
    <name type="scientific">Desulfotalea psychrophila</name>
    <dbReference type="NCBI Taxonomy" id="84980"/>
    <lineage>
        <taxon>Bacteria</taxon>
        <taxon>Pseudomonadati</taxon>
        <taxon>Thermodesulfobacteriota</taxon>
        <taxon>Desulfobulbia</taxon>
        <taxon>Desulfobulbales</taxon>
        <taxon>Desulfocapsaceae</taxon>
        <taxon>Desulfotalea</taxon>
    </lineage>
</organism>
<name>A0ABS3ASH9_9BACT</name>